<keyword evidence="1" id="KW-0732">Signal</keyword>
<comment type="caution">
    <text evidence="2">The sequence shown here is derived from an EMBL/GenBank/DDBJ whole genome shotgun (WGS) entry which is preliminary data.</text>
</comment>
<accession>A0A4V3I664</accession>
<feature type="chain" id="PRO_5038721098" evidence="1">
    <location>
        <begin position="23"/>
        <end position="444"/>
    </location>
</feature>
<dbReference type="AlphaFoldDB" id="A0A4V3I664"/>
<dbReference type="SUPFAM" id="SSF53850">
    <property type="entry name" value="Periplasmic binding protein-like II"/>
    <property type="match status" value="1"/>
</dbReference>
<feature type="signal peptide" evidence="1">
    <location>
        <begin position="1"/>
        <end position="22"/>
    </location>
</feature>
<protein>
    <submittedName>
        <fullName evidence="2">Extracellular solute-binding protein</fullName>
    </submittedName>
</protein>
<evidence type="ECO:0000256" key="1">
    <source>
        <dbReference type="SAM" id="SignalP"/>
    </source>
</evidence>
<evidence type="ECO:0000313" key="2">
    <source>
        <dbReference type="EMBL" id="TFB47812.1"/>
    </source>
</evidence>
<reference evidence="2 3" key="1">
    <citation type="submission" date="2019-03" db="EMBL/GenBank/DDBJ databases">
        <title>Genomics of glacier-inhabiting Cryobacterium strains.</title>
        <authorList>
            <person name="Liu Q."/>
            <person name="Xin Y.-H."/>
        </authorList>
    </citation>
    <scope>NUCLEOTIDE SEQUENCE [LARGE SCALE GENOMIC DNA]</scope>
    <source>
        <strain evidence="2 3">Sr47</strain>
    </source>
</reference>
<proteinExistence type="predicted"/>
<name>A0A4V3I664_9MICO</name>
<evidence type="ECO:0000313" key="3">
    <source>
        <dbReference type="Proteomes" id="UP000297866"/>
    </source>
</evidence>
<dbReference type="InterPro" id="IPR050490">
    <property type="entry name" value="Bact_solute-bd_prot1"/>
</dbReference>
<dbReference type="EMBL" id="SOEZ01000070">
    <property type="protein sequence ID" value="TFB47812.1"/>
    <property type="molecule type" value="Genomic_DNA"/>
</dbReference>
<gene>
    <name evidence="2" type="ORF">E3O23_14495</name>
</gene>
<dbReference type="Gene3D" id="3.40.190.10">
    <property type="entry name" value="Periplasmic binding protein-like II"/>
    <property type="match status" value="2"/>
</dbReference>
<keyword evidence="3" id="KW-1185">Reference proteome</keyword>
<dbReference type="InterPro" id="IPR006059">
    <property type="entry name" value="SBP"/>
</dbReference>
<sequence>MISRRTTAAMMLAGIFALTACSGPGASAPATVAEFPTEDVKLTMWYWGEQEAPGAQAFMDNAIVAYEKKRPNVTIDAVLQTTDGLIPSFQAAAASKSGPDLQYFWAGTNALTPAWNKQIVPVSDYIPKSELAHYLNATEETFEGKVWTAPWYVQPSFPLLVRKDLLAAHGLTVPKDWTDLMSVCDALSEKGITTLAGGVKDGWFGGWLYSILGAQNLDSQKDVLEATVGKQSFTSAKHAEWWKRLAESRDHGCWNDDINSLELYQAQQRFVDGTAAMTVTAGTDAMNFVKKAGGDANVEVMAMPSWGAGPLAGKLGSSSQTLGITSWAKYPQVAADFITFLHEEEQLNAWYATTGSMPADDRFDRTQVTSASQRKLFDLATDGSPYLENYIPPQLDSDAVFKNVQLVLQGSQTAEGAAEDMEATAARLRTTDRSLVKNFTAWSK</sequence>
<dbReference type="PANTHER" id="PTHR43649">
    <property type="entry name" value="ARABINOSE-BINDING PROTEIN-RELATED"/>
    <property type="match status" value="1"/>
</dbReference>
<dbReference type="OrthoDB" id="8478044at2"/>
<organism evidence="2 3">
    <name type="scientific">Cryobacterium tagatosivorans</name>
    <dbReference type="NCBI Taxonomy" id="1259199"/>
    <lineage>
        <taxon>Bacteria</taxon>
        <taxon>Bacillati</taxon>
        <taxon>Actinomycetota</taxon>
        <taxon>Actinomycetes</taxon>
        <taxon>Micrococcales</taxon>
        <taxon>Microbacteriaceae</taxon>
        <taxon>Cryobacterium</taxon>
    </lineage>
</organism>
<dbReference type="Pfam" id="PF13416">
    <property type="entry name" value="SBP_bac_8"/>
    <property type="match status" value="1"/>
</dbReference>
<dbReference type="Proteomes" id="UP000297866">
    <property type="component" value="Unassembled WGS sequence"/>
</dbReference>
<dbReference type="PROSITE" id="PS51257">
    <property type="entry name" value="PROKAR_LIPOPROTEIN"/>
    <property type="match status" value="1"/>
</dbReference>